<proteinExistence type="predicted"/>
<name>A0A9I9EFV8_CUCME</name>
<dbReference type="AlphaFoldDB" id="A0A9I9EFV8"/>
<dbReference type="EnsemblPlants" id="MELO3C033183.2.1">
    <property type="protein sequence ID" value="MELO3C033183.2.1"/>
    <property type="gene ID" value="MELO3C033183.2"/>
</dbReference>
<sequence length="56" mass="6014">MCRVRPSRVMPPTISRACVPAEPLDQVILERGISPVKGLFVAPRPRSDGTASLALT</sequence>
<evidence type="ECO:0000313" key="1">
    <source>
        <dbReference type="EnsemblPlants" id="MELO3C033183.2.1"/>
    </source>
</evidence>
<organism evidence="1">
    <name type="scientific">Cucumis melo</name>
    <name type="common">Muskmelon</name>
    <dbReference type="NCBI Taxonomy" id="3656"/>
    <lineage>
        <taxon>Eukaryota</taxon>
        <taxon>Viridiplantae</taxon>
        <taxon>Streptophyta</taxon>
        <taxon>Embryophyta</taxon>
        <taxon>Tracheophyta</taxon>
        <taxon>Spermatophyta</taxon>
        <taxon>Magnoliopsida</taxon>
        <taxon>eudicotyledons</taxon>
        <taxon>Gunneridae</taxon>
        <taxon>Pentapetalae</taxon>
        <taxon>rosids</taxon>
        <taxon>fabids</taxon>
        <taxon>Cucurbitales</taxon>
        <taxon>Cucurbitaceae</taxon>
        <taxon>Benincaseae</taxon>
        <taxon>Cucumis</taxon>
    </lineage>
</organism>
<dbReference type="Gramene" id="MELO3C033183.2.1">
    <property type="protein sequence ID" value="MELO3C033183.2.1"/>
    <property type="gene ID" value="MELO3C033183.2"/>
</dbReference>
<protein>
    <submittedName>
        <fullName evidence="1">Uncharacterized protein</fullName>
    </submittedName>
</protein>
<accession>A0A9I9EFV8</accession>
<reference evidence="1" key="1">
    <citation type="submission" date="2023-03" db="UniProtKB">
        <authorList>
            <consortium name="EnsemblPlants"/>
        </authorList>
    </citation>
    <scope>IDENTIFICATION</scope>
</reference>